<dbReference type="SUPFAM" id="SSF55961">
    <property type="entry name" value="Bet v1-like"/>
    <property type="match status" value="1"/>
</dbReference>
<proteinExistence type="predicted"/>
<name>A0ABP8XSR7_9ACTN</name>
<sequence>MPADVHGVLVDLERYPSWWPEVLAVASLGPDDARVLCRSALPYTLDLVLHAVNRSPGVLEVAVSGDLVGSVRYDLSPVPGGTRLDFAQEVRVAGLLGLASYVAGPLMRWNHDRMMRGCRQGLAARLAG</sequence>
<dbReference type="InterPro" id="IPR019587">
    <property type="entry name" value="Polyketide_cyclase/dehydratase"/>
</dbReference>
<reference evidence="2" key="1">
    <citation type="journal article" date="2019" name="Int. J. Syst. Evol. Microbiol.">
        <title>The Global Catalogue of Microorganisms (GCM) 10K type strain sequencing project: providing services to taxonomists for standard genome sequencing and annotation.</title>
        <authorList>
            <consortium name="The Broad Institute Genomics Platform"/>
            <consortium name="The Broad Institute Genome Sequencing Center for Infectious Disease"/>
            <person name="Wu L."/>
            <person name="Ma J."/>
        </authorList>
    </citation>
    <scope>NUCLEOTIDE SEQUENCE [LARGE SCALE GENOMIC DNA]</scope>
    <source>
        <strain evidence="2">JCM 18531</strain>
    </source>
</reference>
<evidence type="ECO:0000313" key="1">
    <source>
        <dbReference type="EMBL" id="GAA4713211.1"/>
    </source>
</evidence>
<accession>A0ABP8XSR7</accession>
<comment type="caution">
    <text evidence="1">The sequence shown here is derived from an EMBL/GenBank/DDBJ whole genome shotgun (WGS) entry which is preliminary data.</text>
</comment>
<dbReference type="Proteomes" id="UP001499974">
    <property type="component" value="Unassembled WGS sequence"/>
</dbReference>
<organism evidence="1 2">
    <name type="scientific">Nocardioides conyzicola</name>
    <dbReference type="NCBI Taxonomy" id="1651781"/>
    <lineage>
        <taxon>Bacteria</taxon>
        <taxon>Bacillati</taxon>
        <taxon>Actinomycetota</taxon>
        <taxon>Actinomycetes</taxon>
        <taxon>Propionibacteriales</taxon>
        <taxon>Nocardioidaceae</taxon>
        <taxon>Nocardioides</taxon>
    </lineage>
</organism>
<evidence type="ECO:0000313" key="2">
    <source>
        <dbReference type="Proteomes" id="UP001499974"/>
    </source>
</evidence>
<gene>
    <name evidence="1" type="ORF">GCM10023349_35540</name>
</gene>
<keyword evidence="2" id="KW-1185">Reference proteome</keyword>
<protein>
    <submittedName>
        <fullName evidence="1">SRPBCC family protein</fullName>
    </submittedName>
</protein>
<dbReference type="Pfam" id="PF10604">
    <property type="entry name" value="Polyketide_cyc2"/>
    <property type="match status" value="1"/>
</dbReference>
<dbReference type="Gene3D" id="3.30.530.20">
    <property type="match status" value="1"/>
</dbReference>
<dbReference type="InterPro" id="IPR023393">
    <property type="entry name" value="START-like_dom_sf"/>
</dbReference>
<dbReference type="EMBL" id="BAABKM010000002">
    <property type="protein sequence ID" value="GAA4713211.1"/>
    <property type="molecule type" value="Genomic_DNA"/>
</dbReference>